<dbReference type="AlphaFoldDB" id="A0A1G2KRP4"/>
<dbReference type="Gene3D" id="1.20.1440.20">
    <property type="entry name" value="LemA-like domain"/>
    <property type="match status" value="1"/>
</dbReference>
<dbReference type="SUPFAM" id="SSF140478">
    <property type="entry name" value="LemA-like"/>
    <property type="match status" value="1"/>
</dbReference>
<protein>
    <submittedName>
        <fullName evidence="7">LemA family protein</fullName>
    </submittedName>
</protein>
<name>A0A1G2KRP4_9BACT</name>
<sequence>MKKTTLIIILAIVVLVGIYIWSSYNGFINKSAAIDNQWANVQAVYQRRFDLIPNLVASVQGELKQEQAVFLAIAEARTRYAGAQNVDEKAAAAGQVETALGRLLVVMENYPQLQSSQAIQQLMAQLEGTENRISVERQRFNDAVKNFNVSTQRFPSNIIAGLFGFHGRAYFEATQGAENAPKVNL</sequence>
<dbReference type="PANTHER" id="PTHR34478:SF2">
    <property type="entry name" value="MEMBRANE PROTEIN"/>
    <property type="match status" value="1"/>
</dbReference>
<dbReference type="PANTHER" id="PTHR34478">
    <property type="entry name" value="PROTEIN LEMA"/>
    <property type="match status" value="1"/>
</dbReference>
<comment type="caution">
    <text evidence="7">The sequence shown here is derived from an EMBL/GenBank/DDBJ whole genome shotgun (WGS) entry which is preliminary data.</text>
</comment>
<proteinExistence type="inferred from homology"/>
<evidence type="ECO:0000256" key="5">
    <source>
        <dbReference type="ARBA" id="ARBA00023136"/>
    </source>
</evidence>
<dbReference type="InterPro" id="IPR023353">
    <property type="entry name" value="LemA-like_dom_sf"/>
</dbReference>
<evidence type="ECO:0000256" key="2">
    <source>
        <dbReference type="ARBA" id="ARBA00008854"/>
    </source>
</evidence>
<reference evidence="7 8" key="1">
    <citation type="journal article" date="2016" name="Nat. Commun.">
        <title>Thousands of microbial genomes shed light on interconnected biogeochemical processes in an aquifer system.</title>
        <authorList>
            <person name="Anantharaman K."/>
            <person name="Brown C.T."/>
            <person name="Hug L.A."/>
            <person name="Sharon I."/>
            <person name="Castelle C.J."/>
            <person name="Probst A.J."/>
            <person name="Thomas B.C."/>
            <person name="Singh A."/>
            <person name="Wilkins M.J."/>
            <person name="Karaoz U."/>
            <person name="Brodie E.L."/>
            <person name="Williams K.H."/>
            <person name="Hubbard S.S."/>
            <person name="Banfield J.F."/>
        </authorList>
    </citation>
    <scope>NUCLEOTIDE SEQUENCE [LARGE SCALE GENOMIC DNA]</scope>
</reference>
<comment type="subcellular location">
    <subcellularLocation>
        <location evidence="1">Membrane</location>
        <topology evidence="1">Single-pass membrane protein</topology>
    </subcellularLocation>
</comment>
<dbReference type="EMBL" id="MHQK01000037">
    <property type="protein sequence ID" value="OHA01079.1"/>
    <property type="molecule type" value="Genomic_DNA"/>
</dbReference>
<evidence type="ECO:0000256" key="4">
    <source>
        <dbReference type="ARBA" id="ARBA00022989"/>
    </source>
</evidence>
<dbReference type="Proteomes" id="UP000178710">
    <property type="component" value="Unassembled WGS sequence"/>
</dbReference>
<comment type="similarity">
    <text evidence="2">Belongs to the LemA family.</text>
</comment>
<evidence type="ECO:0000256" key="3">
    <source>
        <dbReference type="ARBA" id="ARBA00022692"/>
    </source>
</evidence>
<evidence type="ECO:0000256" key="1">
    <source>
        <dbReference type="ARBA" id="ARBA00004167"/>
    </source>
</evidence>
<dbReference type="Pfam" id="PF04011">
    <property type="entry name" value="LemA"/>
    <property type="match status" value="1"/>
</dbReference>
<evidence type="ECO:0000256" key="6">
    <source>
        <dbReference type="SAM" id="Phobius"/>
    </source>
</evidence>
<gene>
    <name evidence="7" type="ORF">A3C12_00535</name>
</gene>
<keyword evidence="3 6" id="KW-0812">Transmembrane</keyword>
<organism evidence="7 8">
    <name type="scientific">Candidatus Sungbacteria bacterium RIFCSPHIGHO2_02_FULL_49_20</name>
    <dbReference type="NCBI Taxonomy" id="1802272"/>
    <lineage>
        <taxon>Bacteria</taxon>
        <taxon>Candidatus Sungiibacteriota</taxon>
    </lineage>
</organism>
<keyword evidence="4 6" id="KW-1133">Transmembrane helix</keyword>
<evidence type="ECO:0000313" key="8">
    <source>
        <dbReference type="Proteomes" id="UP000178710"/>
    </source>
</evidence>
<dbReference type="InterPro" id="IPR007156">
    <property type="entry name" value="MamQ_LemA"/>
</dbReference>
<dbReference type="GO" id="GO:0016020">
    <property type="term" value="C:membrane"/>
    <property type="evidence" value="ECO:0007669"/>
    <property type="project" value="UniProtKB-SubCell"/>
</dbReference>
<evidence type="ECO:0000313" key="7">
    <source>
        <dbReference type="EMBL" id="OHA01079.1"/>
    </source>
</evidence>
<keyword evidence="5 6" id="KW-0472">Membrane</keyword>
<feature type="transmembrane region" description="Helical" evidence="6">
    <location>
        <begin position="6"/>
        <end position="24"/>
    </location>
</feature>
<accession>A0A1G2KRP4</accession>